<evidence type="ECO:0000256" key="5">
    <source>
        <dbReference type="ARBA" id="ARBA00023136"/>
    </source>
</evidence>
<dbReference type="GO" id="GO:0009279">
    <property type="term" value="C:cell outer membrane"/>
    <property type="evidence" value="ECO:0007669"/>
    <property type="project" value="UniProtKB-SubCell"/>
</dbReference>
<keyword evidence="5" id="KW-0472">Membrane</keyword>
<evidence type="ECO:0000256" key="3">
    <source>
        <dbReference type="ARBA" id="ARBA00022452"/>
    </source>
</evidence>
<dbReference type="EMBL" id="UOFF01000066">
    <property type="protein sequence ID" value="VAW54743.1"/>
    <property type="molecule type" value="Genomic_DNA"/>
</dbReference>
<dbReference type="AlphaFoldDB" id="A0A3B0WQN8"/>
<dbReference type="GO" id="GO:0015288">
    <property type="term" value="F:porin activity"/>
    <property type="evidence" value="ECO:0007669"/>
    <property type="project" value="TreeGrafter"/>
</dbReference>
<evidence type="ECO:0000313" key="7">
    <source>
        <dbReference type="EMBL" id="VAW54743.1"/>
    </source>
</evidence>
<evidence type="ECO:0000256" key="1">
    <source>
        <dbReference type="ARBA" id="ARBA00004442"/>
    </source>
</evidence>
<dbReference type="Gene3D" id="1.20.1600.10">
    <property type="entry name" value="Outer membrane efflux proteins (OEP)"/>
    <property type="match status" value="1"/>
</dbReference>
<evidence type="ECO:0000256" key="4">
    <source>
        <dbReference type="ARBA" id="ARBA00022692"/>
    </source>
</evidence>
<gene>
    <name evidence="7" type="ORF">MNBD_GAMMA07-956</name>
</gene>
<dbReference type="Pfam" id="PF02321">
    <property type="entry name" value="OEP"/>
    <property type="match status" value="1"/>
</dbReference>
<dbReference type="InterPro" id="IPR003423">
    <property type="entry name" value="OMP_efflux"/>
</dbReference>
<dbReference type="InterPro" id="IPR051906">
    <property type="entry name" value="TolC-like"/>
</dbReference>
<accession>A0A3B0WQN8</accession>
<keyword evidence="6" id="KW-0998">Cell outer membrane</keyword>
<reference evidence="7" key="1">
    <citation type="submission" date="2018-06" db="EMBL/GenBank/DDBJ databases">
        <authorList>
            <person name="Zhirakovskaya E."/>
        </authorList>
    </citation>
    <scope>NUCLEOTIDE SEQUENCE</scope>
</reference>
<protein>
    <recommendedName>
        <fullName evidence="8">Heavy metal RND efflux outer membrane protein, CzcC family</fullName>
    </recommendedName>
</protein>
<dbReference type="PANTHER" id="PTHR30026">
    <property type="entry name" value="OUTER MEMBRANE PROTEIN TOLC"/>
    <property type="match status" value="1"/>
</dbReference>
<keyword evidence="3" id="KW-1134">Transmembrane beta strand</keyword>
<keyword evidence="4" id="KW-0812">Transmembrane</keyword>
<evidence type="ECO:0000256" key="6">
    <source>
        <dbReference type="ARBA" id="ARBA00023237"/>
    </source>
</evidence>
<name>A0A3B0WQN8_9ZZZZ</name>
<proteinExistence type="predicted"/>
<evidence type="ECO:0000256" key="2">
    <source>
        <dbReference type="ARBA" id="ARBA00022448"/>
    </source>
</evidence>
<comment type="subcellular location">
    <subcellularLocation>
        <location evidence="1">Cell outer membrane</location>
    </subcellularLocation>
</comment>
<dbReference type="PANTHER" id="PTHR30026:SF20">
    <property type="entry name" value="OUTER MEMBRANE PROTEIN TOLC"/>
    <property type="match status" value="1"/>
</dbReference>
<organism evidence="7">
    <name type="scientific">hydrothermal vent metagenome</name>
    <dbReference type="NCBI Taxonomy" id="652676"/>
    <lineage>
        <taxon>unclassified sequences</taxon>
        <taxon>metagenomes</taxon>
        <taxon>ecological metagenomes</taxon>
    </lineage>
</organism>
<keyword evidence="2" id="KW-0813">Transport</keyword>
<dbReference type="SUPFAM" id="SSF56954">
    <property type="entry name" value="Outer membrane efflux proteins (OEP)"/>
    <property type="match status" value="1"/>
</dbReference>
<evidence type="ECO:0008006" key="8">
    <source>
        <dbReference type="Google" id="ProtNLM"/>
    </source>
</evidence>
<sequence>MNALQKIFSFVLLITTFSANAGDPLTLKQAIEQAIADDALILGISEERNAWQELSVSSQAWADPKLRFGAQGVPIDTFDLDQEAMTQVVFGYQQMFPRGNMLNNKAAVMQSNAGHEKSKLELRKRKIALSVKKSWYAVLFRRNAIKIIQSNRKVFEKVLDINESFYASGKTDQQKVVQAELDISLIDDQLQNMQSELMVAEAALAKWLGGKLNVQIDNHPHDDIEFIPPYRELKLDVENHPLIKQANDKLSKHKNMLAMAQDKYSAQWGLDVRYGFRQGENPNGSSRADFLTAMVTVDLPVFTEQKQDRDVAASRSRVQSARYKVIDIERELLTQVKQTHVRLIKFQQRLKMYKVRIKPQSKHNSEVAMLGYQSGVVDFITLSKAQVMEFKTELAELKLEYQFNKTLSNLEFLVGEIE</sequence>
<dbReference type="GO" id="GO:0015562">
    <property type="term" value="F:efflux transmembrane transporter activity"/>
    <property type="evidence" value="ECO:0007669"/>
    <property type="project" value="InterPro"/>
</dbReference>
<dbReference type="GO" id="GO:1990281">
    <property type="term" value="C:efflux pump complex"/>
    <property type="evidence" value="ECO:0007669"/>
    <property type="project" value="TreeGrafter"/>
</dbReference>